<feature type="coiled-coil region" evidence="1">
    <location>
        <begin position="786"/>
        <end position="868"/>
    </location>
</feature>
<reference evidence="5" key="1">
    <citation type="submission" date="2025-08" db="UniProtKB">
        <authorList>
            <consortium name="RefSeq"/>
        </authorList>
    </citation>
    <scope>IDENTIFICATION</scope>
    <source>
        <tissue evidence="5">Blood</tissue>
    </source>
</reference>
<dbReference type="PROSITE" id="PS50004">
    <property type="entry name" value="C2"/>
    <property type="match status" value="1"/>
</dbReference>
<keyword evidence="1" id="KW-0175">Coiled coil</keyword>
<dbReference type="AlphaFoldDB" id="A0AA97KLL8"/>
<dbReference type="SUPFAM" id="SSF49562">
    <property type="entry name" value="C2 domain (Calcium/lipid-binding domain, CaLB)"/>
    <property type="match status" value="1"/>
</dbReference>
<dbReference type="Pfam" id="PF00168">
    <property type="entry name" value="C2"/>
    <property type="match status" value="1"/>
</dbReference>
<accession>A0AA97KLL8</accession>
<dbReference type="GeneID" id="129345269"/>
<dbReference type="RefSeq" id="XP_054858282.1">
    <property type="nucleotide sequence ID" value="XM_055002307.1"/>
</dbReference>
<dbReference type="CDD" id="cd00030">
    <property type="entry name" value="C2"/>
    <property type="match status" value="1"/>
</dbReference>
<feature type="region of interest" description="Disordered" evidence="2">
    <location>
        <begin position="984"/>
        <end position="1026"/>
    </location>
</feature>
<proteinExistence type="predicted"/>
<evidence type="ECO:0000256" key="1">
    <source>
        <dbReference type="SAM" id="Coils"/>
    </source>
</evidence>
<gene>
    <name evidence="5" type="primary">CCDC33</name>
</gene>
<feature type="compositionally biased region" description="Polar residues" evidence="2">
    <location>
        <begin position="1013"/>
        <end position="1026"/>
    </location>
</feature>
<dbReference type="SMART" id="SM00239">
    <property type="entry name" value="C2"/>
    <property type="match status" value="1"/>
</dbReference>
<evidence type="ECO:0000259" key="3">
    <source>
        <dbReference type="PROSITE" id="PS50004"/>
    </source>
</evidence>
<dbReference type="GO" id="GO:0005777">
    <property type="term" value="C:peroxisome"/>
    <property type="evidence" value="ECO:0007669"/>
    <property type="project" value="TreeGrafter"/>
</dbReference>
<name>A0AA97KLL8_EUBMA</name>
<feature type="coiled-coil region" evidence="1">
    <location>
        <begin position="933"/>
        <end position="960"/>
    </location>
</feature>
<dbReference type="KEGG" id="emc:129345269"/>
<sequence>MASKVGEPRVPMTLQKSRLKAEEKILDFDFELVNVQFNETGRYALRLTVENPLLEGSGAGVQLRVNSEDPHYTNTATTDVIEQSNLNDIYAFEKRRFLFTLPKGFCKNDKNHDARLRIEALRLRGALLKSSVKAGESFFAIYPRTNQPRMNLFASKDEDLYRYSDIMALLRVSTDDLAMHCGRLAYTVSFHEHRPITKKEMPSSSRCSPLPPAKQDETHGPGTNFPAPFQSLGIPQQSYSVSTPEPSPRLSSAVETHSYGVRDFKVKEDPVEHGQPVQTSGTSNQHLANSTKESITVTLHGANNLPSTKKGHVPSPYVIIKTTSDDENKQPAQGVTHAAVQPTHSPSWEEKVTVEIEAQKAGEEDVSLIVADKDTKEILARYNIPVKYLRPFHHYHCALTLPRKKDPAGTKLYATLVRKRSIIPRYAGIDYTGLEVFLRGVNETLADPEGSVIAIARIVNNVKAYQEEMKSRASDVPPVPLTVANFPDPVIEEFDVPRLTNQGYPQVSIASGPPEKPVWNTSYLFQGRDGATAFSDDTALVIEYFKSKPEMEGKPKPLGFSVLPLTNRVYRRLLSERSKNGVQVRNLPIQNTALRTTSGEAPTVQLGLQLINSERPDTFLNPSTTNGLPLLDPDLVDKLGNIKEPWTRPSSKTTVNPASSEESIFVTPERKKSLTDLSVLHKDENGFPSHDAVAGILPDKQLYTRPVFQEVPDVETDTFRSAIQRMADDILSLRRHIASLETENNALRRNLAMHEDVGRVLLEDIDLDVMTRAEIVDRIMSLKQKLSAGAREMAKMKDRVQRLQNELIRKNDREKDLLLLQRAHQQQQVALRKYQAKIAKMKALEDAVRQQEKVIESMERMLEEKMMDRYKDTVQDPGRYPVPGDRWAKDLYTTLMTENTRLRDELSKSCYRSSPIILQQQALPEPVLSNSEKLSLLTKLEKAEARIHVLECQLEESARKWGREKQNYSTRLLEHERGFSHSPTAFILPEFTQEERERKGDEEAKNRKAHLDSPSQVKIKTLYTAQ</sequence>
<feature type="compositionally biased region" description="Polar residues" evidence="2">
    <location>
        <begin position="233"/>
        <end position="255"/>
    </location>
</feature>
<dbReference type="Proteomes" id="UP001190640">
    <property type="component" value="Chromosome 18"/>
</dbReference>
<dbReference type="CTD" id="80125"/>
<organism evidence="4 5">
    <name type="scientific">Eublepharis macularius</name>
    <name type="common">Leopard gecko</name>
    <name type="synonym">Cyrtodactylus macularius</name>
    <dbReference type="NCBI Taxonomy" id="481883"/>
    <lineage>
        <taxon>Eukaryota</taxon>
        <taxon>Metazoa</taxon>
        <taxon>Chordata</taxon>
        <taxon>Craniata</taxon>
        <taxon>Vertebrata</taxon>
        <taxon>Euteleostomi</taxon>
        <taxon>Lepidosauria</taxon>
        <taxon>Squamata</taxon>
        <taxon>Bifurcata</taxon>
        <taxon>Gekkota</taxon>
        <taxon>Eublepharidae</taxon>
        <taxon>Eublepharinae</taxon>
        <taxon>Eublepharis</taxon>
    </lineage>
</organism>
<feature type="region of interest" description="Disordered" evidence="2">
    <location>
        <begin position="197"/>
        <end position="255"/>
    </location>
</feature>
<dbReference type="InterPro" id="IPR039889">
    <property type="entry name" value="CCD33"/>
</dbReference>
<protein>
    <submittedName>
        <fullName evidence="5">Coiled-coil domain-containing protein 33</fullName>
    </submittedName>
</protein>
<dbReference type="PANTHER" id="PTHR21623:SF2">
    <property type="entry name" value="COILED-COIL DOMAIN-CONTAINING PROTEIN 33"/>
    <property type="match status" value="1"/>
</dbReference>
<feature type="compositionally biased region" description="Basic and acidic residues" evidence="2">
    <location>
        <begin position="993"/>
        <end position="1011"/>
    </location>
</feature>
<evidence type="ECO:0000256" key="2">
    <source>
        <dbReference type="SAM" id="MobiDB-lite"/>
    </source>
</evidence>
<dbReference type="Gene3D" id="2.60.40.150">
    <property type="entry name" value="C2 domain"/>
    <property type="match status" value="1"/>
</dbReference>
<feature type="coiled-coil region" evidence="1">
    <location>
        <begin position="723"/>
        <end position="757"/>
    </location>
</feature>
<feature type="domain" description="C2" evidence="3">
    <location>
        <begin position="272"/>
        <end position="405"/>
    </location>
</feature>
<evidence type="ECO:0000313" key="5">
    <source>
        <dbReference type="RefSeq" id="XP_054858282.1"/>
    </source>
</evidence>
<keyword evidence="4" id="KW-1185">Reference proteome</keyword>
<dbReference type="InterPro" id="IPR000008">
    <property type="entry name" value="C2_dom"/>
</dbReference>
<evidence type="ECO:0000313" key="4">
    <source>
        <dbReference type="Proteomes" id="UP001190640"/>
    </source>
</evidence>
<dbReference type="PANTHER" id="PTHR21623">
    <property type="entry name" value="SPERIOLIN-BINDING FACTOR"/>
    <property type="match status" value="1"/>
</dbReference>
<dbReference type="InterPro" id="IPR035892">
    <property type="entry name" value="C2_domain_sf"/>
</dbReference>